<feature type="region of interest" description="Disordered" evidence="1">
    <location>
        <begin position="28"/>
        <end position="67"/>
    </location>
</feature>
<name>A0A9N7YYM4_PLEPL</name>
<protein>
    <submittedName>
        <fullName evidence="2">Uncharacterized protein</fullName>
    </submittedName>
</protein>
<proteinExistence type="predicted"/>
<dbReference type="Proteomes" id="UP001153269">
    <property type="component" value="Unassembled WGS sequence"/>
</dbReference>
<dbReference type="AlphaFoldDB" id="A0A9N7YYM4"/>
<keyword evidence="3" id="KW-1185">Reference proteome</keyword>
<gene>
    <name evidence="2" type="ORF">PLEPLA_LOCUS32451</name>
</gene>
<accession>A0A9N7YYM4</accession>
<evidence type="ECO:0000313" key="2">
    <source>
        <dbReference type="EMBL" id="CAB1444733.1"/>
    </source>
</evidence>
<comment type="caution">
    <text evidence="2">The sequence shown here is derived from an EMBL/GenBank/DDBJ whole genome shotgun (WGS) entry which is preliminary data.</text>
</comment>
<evidence type="ECO:0000256" key="1">
    <source>
        <dbReference type="SAM" id="MobiDB-lite"/>
    </source>
</evidence>
<dbReference type="EMBL" id="CADEAL010003435">
    <property type="protein sequence ID" value="CAB1444733.1"/>
    <property type="molecule type" value="Genomic_DNA"/>
</dbReference>
<evidence type="ECO:0000313" key="3">
    <source>
        <dbReference type="Proteomes" id="UP001153269"/>
    </source>
</evidence>
<organism evidence="2 3">
    <name type="scientific">Pleuronectes platessa</name>
    <name type="common">European plaice</name>
    <dbReference type="NCBI Taxonomy" id="8262"/>
    <lineage>
        <taxon>Eukaryota</taxon>
        <taxon>Metazoa</taxon>
        <taxon>Chordata</taxon>
        <taxon>Craniata</taxon>
        <taxon>Vertebrata</taxon>
        <taxon>Euteleostomi</taxon>
        <taxon>Actinopterygii</taxon>
        <taxon>Neopterygii</taxon>
        <taxon>Teleostei</taxon>
        <taxon>Neoteleostei</taxon>
        <taxon>Acanthomorphata</taxon>
        <taxon>Carangaria</taxon>
        <taxon>Pleuronectiformes</taxon>
        <taxon>Pleuronectoidei</taxon>
        <taxon>Pleuronectidae</taxon>
        <taxon>Pleuronectes</taxon>
    </lineage>
</organism>
<reference evidence="2" key="1">
    <citation type="submission" date="2020-03" db="EMBL/GenBank/DDBJ databases">
        <authorList>
            <person name="Weist P."/>
        </authorList>
    </citation>
    <scope>NUCLEOTIDE SEQUENCE</scope>
</reference>
<sequence length="134" mass="14655">MCWRRLTDALASGGGKPPWLWSLTHVTLTRPSQPPTPEESPAVPAESNLSLPAAPPEAGPSDMEPSLGSDYVNFKLIQKTNFTGEKSATSQSLKHTFLIKQDTLKMTQTHTQWDLVVPPLSRPTHSPCSSEDYA</sequence>